<dbReference type="EMBL" id="HACA01016473">
    <property type="protein sequence ID" value="CDW33834.1"/>
    <property type="molecule type" value="Transcribed_RNA"/>
</dbReference>
<organism evidence="1">
    <name type="scientific">Lepeophtheirus salmonis</name>
    <name type="common">Salmon louse</name>
    <name type="synonym">Caligus salmonis</name>
    <dbReference type="NCBI Taxonomy" id="72036"/>
    <lineage>
        <taxon>Eukaryota</taxon>
        <taxon>Metazoa</taxon>
        <taxon>Ecdysozoa</taxon>
        <taxon>Arthropoda</taxon>
        <taxon>Crustacea</taxon>
        <taxon>Multicrustacea</taxon>
        <taxon>Hexanauplia</taxon>
        <taxon>Copepoda</taxon>
        <taxon>Siphonostomatoida</taxon>
        <taxon>Caligidae</taxon>
        <taxon>Lepeophtheirus</taxon>
    </lineage>
</organism>
<evidence type="ECO:0000313" key="1">
    <source>
        <dbReference type="EMBL" id="CDW33834.1"/>
    </source>
</evidence>
<proteinExistence type="predicted"/>
<accession>A0A0K2U6E4</accession>
<dbReference type="AlphaFoldDB" id="A0A0K2U6E4"/>
<protein>
    <submittedName>
        <fullName evidence="1">Uncharacterized protein</fullName>
    </submittedName>
</protein>
<feature type="non-terminal residue" evidence="1">
    <location>
        <position position="71"/>
    </location>
</feature>
<sequence>NSVFEFSLFFINKKNYLYNYKSVCVHVPCPLYVPTPLKKEGFAWVPLLTLDRLSQVCRFLGVHIRGLLLYP</sequence>
<name>A0A0K2U6E4_LEPSM</name>
<feature type="non-terminal residue" evidence="1">
    <location>
        <position position="1"/>
    </location>
</feature>
<reference evidence="1" key="1">
    <citation type="submission" date="2014-05" db="EMBL/GenBank/DDBJ databases">
        <authorList>
            <person name="Chronopoulou M."/>
        </authorList>
    </citation>
    <scope>NUCLEOTIDE SEQUENCE</scope>
    <source>
        <tissue evidence="1">Whole organism</tissue>
    </source>
</reference>